<dbReference type="Gene3D" id="3.40.50.1000">
    <property type="entry name" value="HAD superfamily/HAD-like"/>
    <property type="match status" value="1"/>
</dbReference>
<dbReference type="AlphaFoldDB" id="A0A2T9ZAZ0"/>
<proteinExistence type="predicted"/>
<sequence>MAQKPEPERVDGKNIEDLTFLKCDLVKIIILDTDPKNFVTPEENAIAAPKFKGDPKDTWLLKSVPFFEYLYMMETDDVRQLLAKFGNYDTMENYEKWEKQIVETLKEDWEKKQHQNEKQGNSVWSYLGSAFGMH</sequence>
<dbReference type="SUPFAM" id="SSF56784">
    <property type="entry name" value="HAD-like"/>
    <property type="match status" value="1"/>
</dbReference>
<gene>
    <name evidence="2" type="ORF">BB560_003807</name>
</gene>
<evidence type="ECO:0000313" key="2">
    <source>
        <dbReference type="EMBL" id="PVV01763.1"/>
    </source>
</evidence>
<feature type="domain" description="FCP1 homology" evidence="1">
    <location>
        <begin position="11"/>
        <end position="79"/>
    </location>
</feature>
<name>A0A2T9ZAZ0_9FUNG</name>
<dbReference type="STRING" id="133381.A0A2T9ZAZ0"/>
<evidence type="ECO:0000259" key="1">
    <source>
        <dbReference type="Pfam" id="PF03031"/>
    </source>
</evidence>
<evidence type="ECO:0000313" key="3">
    <source>
        <dbReference type="Proteomes" id="UP000245609"/>
    </source>
</evidence>
<feature type="non-terminal residue" evidence="2">
    <location>
        <position position="134"/>
    </location>
</feature>
<reference evidence="2 3" key="1">
    <citation type="journal article" date="2018" name="MBio">
        <title>Comparative Genomics Reveals the Core Gene Toolbox for the Fungus-Insect Symbiosis.</title>
        <authorList>
            <person name="Wang Y."/>
            <person name="Stata M."/>
            <person name="Wang W."/>
            <person name="Stajich J.E."/>
            <person name="White M.M."/>
            <person name="Moncalvo J.M."/>
        </authorList>
    </citation>
    <scope>NUCLEOTIDE SEQUENCE [LARGE SCALE GENOMIC DNA]</scope>
    <source>
        <strain evidence="2 3">SC-DP-2</strain>
    </source>
</reference>
<dbReference type="InterPro" id="IPR004274">
    <property type="entry name" value="FCP1_dom"/>
</dbReference>
<dbReference type="InterPro" id="IPR036412">
    <property type="entry name" value="HAD-like_sf"/>
</dbReference>
<protein>
    <recommendedName>
        <fullName evidence="1">FCP1 homology domain-containing protein</fullName>
    </recommendedName>
</protein>
<dbReference type="Pfam" id="PF03031">
    <property type="entry name" value="NIF"/>
    <property type="match status" value="1"/>
</dbReference>
<dbReference type="Proteomes" id="UP000245609">
    <property type="component" value="Unassembled WGS sequence"/>
</dbReference>
<dbReference type="InterPro" id="IPR023214">
    <property type="entry name" value="HAD_sf"/>
</dbReference>
<keyword evidence="3" id="KW-1185">Reference proteome</keyword>
<dbReference type="OrthoDB" id="287041at2759"/>
<comment type="caution">
    <text evidence="2">The sequence shown here is derived from an EMBL/GenBank/DDBJ whole genome shotgun (WGS) entry which is preliminary data.</text>
</comment>
<accession>A0A2T9ZAZ0</accession>
<dbReference type="EMBL" id="MBFS01000824">
    <property type="protein sequence ID" value="PVV01763.1"/>
    <property type="molecule type" value="Genomic_DNA"/>
</dbReference>
<organism evidence="2 3">
    <name type="scientific">Smittium megazygosporum</name>
    <dbReference type="NCBI Taxonomy" id="133381"/>
    <lineage>
        <taxon>Eukaryota</taxon>
        <taxon>Fungi</taxon>
        <taxon>Fungi incertae sedis</taxon>
        <taxon>Zoopagomycota</taxon>
        <taxon>Kickxellomycotina</taxon>
        <taxon>Harpellomycetes</taxon>
        <taxon>Harpellales</taxon>
        <taxon>Legeriomycetaceae</taxon>
        <taxon>Smittium</taxon>
    </lineage>
</organism>